<dbReference type="InterPro" id="IPR004134">
    <property type="entry name" value="Peptidase_C1B"/>
</dbReference>
<dbReference type="SUPFAM" id="SSF54001">
    <property type="entry name" value="Cysteine proteinases"/>
    <property type="match status" value="1"/>
</dbReference>
<dbReference type="RefSeq" id="WP_008858270.1">
    <property type="nucleotide sequence ID" value="NZ_JH591059.1"/>
</dbReference>
<evidence type="ECO:0000256" key="3">
    <source>
        <dbReference type="ARBA" id="ARBA00022801"/>
    </source>
</evidence>
<dbReference type="InterPro" id="IPR038765">
    <property type="entry name" value="Papain-like_cys_pep_sf"/>
</dbReference>
<sequence length="453" mass="52426">MTSEIKLDEINQFQEDLNDKKDSKVIERAVSHQGILASSEDFDAESKMDPVFSIDLSTGKVADQKQSGRCWMFAALNTMRIRLMNELKVADDFELSQNYTNFWDKFEKSNYFLENVLKTADKSLDSRKVSWLMQTPQQDGGQWDMLCALIEKYGIVPKYAMPETFSSEKSAQLNKYLNLKLRHDATILRELVADKASDNKIAKTKEKMLTEIYRMLSYTLGEPTKKFDFEYRDKDNNYHIDQNITPQDFFKKYVGVNLEDYVSLINSPTDDKPFNQTYTIEMLGNVVNGRQVKHLNLEMSELKKLAIKQLQNGESVWFGSDVGQSSNSKKGIMDTHLYAPDELFNTDLSLSKAERLDYSESLMTHAMVITGVDLVDGKPTKWKVENSWGEKVGTKGYFVMSDDWMDEFVYQFVINKKYLTEDQQKAQKQDPIVLKPWDPMDRLSLITYPINLF</sequence>
<evidence type="ECO:0000256" key="6">
    <source>
        <dbReference type="PIRSR" id="PIRSR005700-1"/>
    </source>
</evidence>
<feature type="active site" evidence="6">
    <location>
        <position position="386"/>
    </location>
</feature>
<dbReference type="MEROPS" id="C01.086"/>
<feature type="active site" evidence="6">
    <location>
        <position position="365"/>
    </location>
</feature>
<keyword evidence="3 5" id="KW-0378">Hydrolase</keyword>
<evidence type="ECO:0000256" key="5">
    <source>
        <dbReference type="PIRNR" id="PIRNR005700"/>
    </source>
</evidence>
<gene>
    <name evidence="7" type="ORF">HMPREF9104_03125</name>
</gene>
<dbReference type="PROSITE" id="PS00639">
    <property type="entry name" value="THIOL_PROTEASE_HIS"/>
    <property type="match status" value="1"/>
</dbReference>
<dbReference type="CDD" id="cd00585">
    <property type="entry name" value="Peptidase_C1B"/>
    <property type="match status" value="1"/>
</dbReference>
<dbReference type="EMBL" id="AGRJ01000265">
    <property type="protein sequence ID" value="EHO47005.1"/>
    <property type="molecule type" value="Genomic_DNA"/>
</dbReference>
<dbReference type="InterPro" id="IPR000169">
    <property type="entry name" value="Pept_cys_AS"/>
</dbReference>
<comment type="similarity">
    <text evidence="5">Belongs to the peptidase C1 family.</text>
</comment>
<dbReference type="HOGENOM" id="CLU_038600_0_1_9"/>
<dbReference type="Pfam" id="PF03051">
    <property type="entry name" value="Peptidase_C1_2"/>
    <property type="match status" value="1"/>
</dbReference>
<reference evidence="7 8" key="1">
    <citation type="submission" date="2011-09" db="EMBL/GenBank/DDBJ databases">
        <authorList>
            <person name="Weinstock G."/>
            <person name="Sodergren E."/>
            <person name="Clifton S."/>
            <person name="Fulton L."/>
            <person name="Fulton B."/>
            <person name="Courtney L."/>
            <person name="Fronick C."/>
            <person name="Harrison M."/>
            <person name="Strong C."/>
            <person name="Farmer C."/>
            <person name="Delahaunty K."/>
            <person name="Markovic C."/>
            <person name="Hall O."/>
            <person name="Minx P."/>
            <person name="Tomlinson C."/>
            <person name="Mitreva M."/>
            <person name="Hou S."/>
            <person name="Chen J."/>
            <person name="Wollam A."/>
            <person name="Pepin K.H."/>
            <person name="Johnson M."/>
            <person name="Bhonagiri V."/>
            <person name="Zhang X."/>
            <person name="Suruliraj S."/>
            <person name="Warren W."/>
            <person name="Chinwalla A."/>
            <person name="Mardis E.R."/>
            <person name="Wilson R.K."/>
        </authorList>
    </citation>
    <scope>NUCLEOTIDE SEQUENCE [LARGE SCALE GENOMIC DNA]</scope>
    <source>
        <strain evidence="7 8">F0435</strain>
    </source>
</reference>
<dbReference type="PIRSF" id="PIRSF005700">
    <property type="entry name" value="PepC"/>
    <property type="match status" value="1"/>
</dbReference>
<dbReference type="PATRIC" id="fig|797516.3.peg.2809"/>
<keyword evidence="4 5" id="KW-0788">Thiol protease</keyword>
<evidence type="ECO:0000256" key="1">
    <source>
        <dbReference type="ARBA" id="ARBA00004496"/>
    </source>
</evidence>
<dbReference type="OrthoDB" id="1111399at2"/>
<dbReference type="GO" id="GO:0006508">
    <property type="term" value="P:proteolysis"/>
    <property type="evidence" value="ECO:0007669"/>
    <property type="project" value="UniProtKB-KW"/>
</dbReference>
<dbReference type="GO" id="GO:0043418">
    <property type="term" value="P:homocysteine catabolic process"/>
    <property type="evidence" value="ECO:0007669"/>
    <property type="project" value="TreeGrafter"/>
</dbReference>
<dbReference type="GO" id="GO:0070005">
    <property type="term" value="F:cysteine-type aminopeptidase activity"/>
    <property type="evidence" value="ECO:0007669"/>
    <property type="project" value="InterPro"/>
</dbReference>
<dbReference type="PROSITE" id="PS00139">
    <property type="entry name" value="THIOL_PROTEASE_CYS"/>
    <property type="match status" value="1"/>
</dbReference>
<comment type="subcellular location">
    <subcellularLocation>
        <location evidence="1">Cytoplasm</location>
    </subcellularLocation>
</comment>
<dbReference type="InterPro" id="IPR025660">
    <property type="entry name" value="Pept_his_AS"/>
</dbReference>
<keyword evidence="2 5" id="KW-0645">Protease</keyword>
<accession>H1LKH8</accession>
<evidence type="ECO:0000313" key="7">
    <source>
        <dbReference type="EMBL" id="EHO47005.1"/>
    </source>
</evidence>
<dbReference type="GO" id="GO:0009636">
    <property type="term" value="P:response to toxic substance"/>
    <property type="evidence" value="ECO:0007669"/>
    <property type="project" value="TreeGrafter"/>
</dbReference>
<proteinExistence type="inferred from homology"/>
<dbReference type="AlphaFoldDB" id="H1LKH8"/>
<dbReference type="PANTHER" id="PTHR10363:SF2">
    <property type="entry name" value="BLEOMYCIN HYDROLASE"/>
    <property type="match status" value="1"/>
</dbReference>
<dbReference type="PANTHER" id="PTHR10363">
    <property type="entry name" value="BLEOMYCIN HYDROLASE"/>
    <property type="match status" value="1"/>
</dbReference>
<keyword evidence="5 7" id="KW-0031">Aminopeptidase</keyword>
<dbReference type="STRING" id="797516.HMPREF9104_03125"/>
<feature type="active site" evidence="6">
    <location>
        <position position="70"/>
    </location>
</feature>
<name>H1LKH8_9LACO</name>
<protein>
    <recommendedName>
        <fullName evidence="5">Aminopeptidase</fullName>
    </recommendedName>
</protein>
<evidence type="ECO:0000256" key="2">
    <source>
        <dbReference type="ARBA" id="ARBA00022670"/>
    </source>
</evidence>
<dbReference type="Gene3D" id="3.90.70.10">
    <property type="entry name" value="Cysteine proteinases"/>
    <property type="match status" value="1"/>
</dbReference>
<dbReference type="GO" id="GO:0005737">
    <property type="term" value="C:cytoplasm"/>
    <property type="evidence" value="ECO:0007669"/>
    <property type="project" value="UniProtKB-SubCell"/>
</dbReference>
<comment type="caution">
    <text evidence="7">The sequence shown here is derived from an EMBL/GenBank/DDBJ whole genome shotgun (WGS) entry which is preliminary data.</text>
</comment>
<evidence type="ECO:0000313" key="8">
    <source>
        <dbReference type="Proteomes" id="UP000005025"/>
    </source>
</evidence>
<organism evidence="7 8">
    <name type="scientific">Lentilactobacillus kisonensis F0435</name>
    <dbReference type="NCBI Taxonomy" id="797516"/>
    <lineage>
        <taxon>Bacteria</taxon>
        <taxon>Bacillati</taxon>
        <taxon>Bacillota</taxon>
        <taxon>Bacilli</taxon>
        <taxon>Lactobacillales</taxon>
        <taxon>Lactobacillaceae</taxon>
        <taxon>Lentilactobacillus</taxon>
    </lineage>
</organism>
<evidence type="ECO:0000256" key="4">
    <source>
        <dbReference type="ARBA" id="ARBA00022807"/>
    </source>
</evidence>
<dbReference type="Proteomes" id="UP000005025">
    <property type="component" value="Unassembled WGS sequence"/>
</dbReference>